<dbReference type="AlphaFoldDB" id="A0A2H3JJK6"/>
<proteinExistence type="predicted"/>
<dbReference type="EMBL" id="KB468053">
    <property type="protein sequence ID" value="PCH40053.1"/>
    <property type="molecule type" value="Genomic_DNA"/>
</dbReference>
<dbReference type="Proteomes" id="UP000218811">
    <property type="component" value="Unassembled WGS sequence"/>
</dbReference>
<sequence>MDSRQLSAHQNRGDGLEHHCAGVVSPVLKDSESLARHSLTNSALLEGATLHEVEANCASGYPQDAIPTTKTAELPSKCPAHVLSLSGVGATRFLLGSSLSAALGLSHPMALSYTSSPPSKYRLQLRPARSRRNNTPVTTESSLNDLCRGTDCSPILPRKSPWTHIFTVQNPPFGASIEFVEISRSSTSLPIILRLPPLSDIQPLPLLRQGSKPALPRGLPTNQLYVPRRWNWNLPRFPAEIIALIIDALGDLLVSCTTYQSGSCFKSLRNALRHCALTCSFCCRISQRNLVRRVALCNPRQLEAFKTLIRKKGNLARHVEAIVVGYPRRICTIAATTVLESLPAPLAEKVQKLEITYERSYFSFFGAPQGGFWQYLHKFSSVSKLHLSDIRVGSRG</sequence>
<protein>
    <submittedName>
        <fullName evidence="1">Uncharacterized protein</fullName>
    </submittedName>
</protein>
<name>A0A2H3JJK6_WOLCO</name>
<accession>A0A2H3JJK6</accession>
<gene>
    <name evidence="1" type="ORF">WOLCODRAFT_162054</name>
</gene>
<evidence type="ECO:0000313" key="1">
    <source>
        <dbReference type="EMBL" id="PCH40053.1"/>
    </source>
</evidence>
<organism evidence="1 2">
    <name type="scientific">Wolfiporia cocos (strain MD-104)</name>
    <name type="common">Brown rot fungus</name>
    <dbReference type="NCBI Taxonomy" id="742152"/>
    <lineage>
        <taxon>Eukaryota</taxon>
        <taxon>Fungi</taxon>
        <taxon>Dikarya</taxon>
        <taxon>Basidiomycota</taxon>
        <taxon>Agaricomycotina</taxon>
        <taxon>Agaricomycetes</taxon>
        <taxon>Polyporales</taxon>
        <taxon>Phaeolaceae</taxon>
        <taxon>Wolfiporia</taxon>
    </lineage>
</organism>
<evidence type="ECO:0000313" key="2">
    <source>
        <dbReference type="Proteomes" id="UP000218811"/>
    </source>
</evidence>
<reference evidence="1 2" key="1">
    <citation type="journal article" date="2012" name="Science">
        <title>The Paleozoic origin of enzymatic lignin decomposition reconstructed from 31 fungal genomes.</title>
        <authorList>
            <person name="Floudas D."/>
            <person name="Binder M."/>
            <person name="Riley R."/>
            <person name="Barry K."/>
            <person name="Blanchette R.A."/>
            <person name="Henrissat B."/>
            <person name="Martinez A.T."/>
            <person name="Otillar R."/>
            <person name="Spatafora J.W."/>
            <person name="Yadav J.S."/>
            <person name="Aerts A."/>
            <person name="Benoit I."/>
            <person name="Boyd A."/>
            <person name="Carlson A."/>
            <person name="Copeland A."/>
            <person name="Coutinho P.M."/>
            <person name="de Vries R.P."/>
            <person name="Ferreira P."/>
            <person name="Findley K."/>
            <person name="Foster B."/>
            <person name="Gaskell J."/>
            <person name="Glotzer D."/>
            <person name="Gorecki P."/>
            <person name="Heitman J."/>
            <person name="Hesse C."/>
            <person name="Hori C."/>
            <person name="Igarashi K."/>
            <person name="Jurgens J.A."/>
            <person name="Kallen N."/>
            <person name="Kersten P."/>
            <person name="Kohler A."/>
            <person name="Kuees U."/>
            <person name="Kumar T.K.A."/>
            <person name="Kuo A."/>
            <person name="LaButti K."/>
            <person name="Larrondo L.F."/>
            <person name="Lindquist E."/>
            <person name="Ling A."/>
            <person name="Lombard V."/>
            <person name="Lucas S."/>
            <person name="Lundell T."/>
            <person name="Martin R."/>
            <person name="McLaughlin D.J."/>
            <person name="Morgenstern I."/>
            <person name="Morin E."/>
            <person name="Murat C."/>
            <person name="Nagy L.G."/>
            <person name="Nolan M."/>
            <person name="Ohm R.A."/>
            <person name="Patyshakuliyeva A."/>
            <person name="Rokas A."/>
            <person name="Ruiz-Duenas F.J."/>
            <person name="Sabat G."/>
            <person name="Salamov A."/>
            <person name="Samejima M."/>
            <person name="Schmutz J."/>
            <person name="Slot J.C."/>
            <person name="St John F."/>
            <person name="Stenlid J."/>
            <person name="Sun H."/>
            <person name="Sun S."/>
            <person name="Syed K."/>
            <person name="Tsang A."/>
            <person name="Wiebenga A."/>
            <person name="Young D."/>
            <person name="Pisabarro A."/>
            <person name="Eastwood D.C."/>
            <person name="Martin F."/>
            <person name="Cullen D."/>
            <person name="Grigoriev I.V."/>
            <person name="Hibbett D.S."/>
        </authorList>
    </citation>
    <scope>NUCLEOTIDE SEQUENCE [LARGE SCALE GENOMIC DNA]</scope>
    <source>
        <strain evidence="1 2">MD-104</strain>
    </source>
</reference>
<keyword evidence="2" id="KW-1185">Reference proteome</keyword>